<evidence type="ECO:0000256" key="1">
    <source>
        <dbReference type="SAM" id="SignalP"/>
    </source>
</evidence>
<protein>
    <recommendedName>
        <fullName evidence="4">Lipoprotein</fullName>
    </recommendedName>
</protein>
<dbReference type="Proteomes" id="UP000243374">
    <property type="component" value="Unassembled WGS sequence"/>
</dbReference>
<accession>A0A662ZD59</accession>
<dbReference type="EMBL" id="FOSF01000102">
    <property type="protein sequence ID" value="SFK53463.1"/>
    <property type="molecule type" value="Genomic_DNA"/>
</dbReference>
<keyword evidence="3" id="KW-1185">Reference proteome</keyword>
<organism evidence="2 3">
    <name type="scientific">Succinivibrio dextrinosolvens</name>
    <dbReference type="NCBI Taxonomy" id="83771"/>
    <lineage>
        <taxon>Bacteria</taxon>
        <taxon>Pseudomonadati</taxon>
        <taxon>Pseudomonadota</taxon>
        <taxon>Gammaproteobacteria</taxon>
        <taxon>Aeromonadales</taxon>
        <taxon>Succinivibrionaceae</taxon>
        <taxon>Succinivibrio</taxon>
    </lineage>
</organism>
<evidence type="ECO:0000313" key="3">
    <source>
        <dbReference type="Proteomes" id="UP000243374"/>
    </source>
</evidence>
<keyword evidence="1" id="KW-0732">Signal</keyword>
<feature type="signal peptide" evidence="1">
    <location>
        <begin position="1"/>
        <end position="21"/>
    </location>
</feature>
<dbReference type="AlphaFoldDB" id="A0A662ZD59"/>
<reference evidence="2 3" key="1">
    <citation type="submission" date="2016-10" db="EMBL/GenBank/DDBJ databases">
        <authorList>
            <person name="Varghese N."/>
            <person name="Submissions S."/>
        </authorList>
    </citation>
    <scope>NUCLEOTIDE SEQUENCE [LARGE SCALE GENOMIC DNA]</scope>
    <source>
        <strain evidence="2 3">22B</strain>
    </source>
</reference>
<dbReference type="PROSITE" id="PS51257">
    <property type="entry name" value="PROKAR_LIPOPROTEIN"/>
    <property type="match status" value="1"/>
</dbReference>
<proteinExistence type="predicted"/>
<feature type="chain" id="PRO_5024867320" description="Lipoprotein" evidence="1">
    <location>
        <begin position="22"/>
        <end position="132"/>
    </location>
</feature>
<sequence length="132" mass="14722">MKALVKIFTCILCAFTLVGCAYKHQQIMTPNGNIPAGLTTKQVQDAIKVGCSSYNWEITRISGTEVEAKMNKTNVAATVRIDFDKSNYSISLVESTGLMQNRSKNEIHSRYNTWVTNLKNAIDTSLKNETIK</sequence>
<evidence type="ECO:0000313" key="2">
    <source>
        <dbReference type="EMBL" id="SFK53463.1"/>
    </source>
</evidence>
<evidence type="ECO:0008006" key="4">
    <source>
        <dbReference type="Google" id="ProtNLM"/>
    </source>
</evidence>
<gene>
    <name evidence="2" type="ORF">SAMN04487865_11024</name>
</gene>
<name>A0A662ZD59_9GAMM</name>
<dbReference type="OrthoDB" id="9815328at2"/>
<dbReference type="RefSeq" id="WP_074841878.1">
    <property type="nucleotide sequence ID" value="NZ_CP047056.1"/>
</dbReference>